<dbReference type="EMBL" id="AFAR01000233">
    <property type="protein sequence ID" value="EGF25346.1"/>
    <property type="molecule type" value="Genomic_DNA"/>
</dbReference>
<comment type="caution">
    <text evidence="1">The sequence shown here is derived from an EMBL/GenBank/DDBJ whole genome shotgun (WGS) entry which is preliminary data.</text>
</comment>
<dbReference type="PATRIC" id="fig|991778.3.peg.4985"/>
<gene>
    <name evidence="1" type="ORF">RBWH47_02404</name>
</gene>
<organism evidence="1 2">
    <name type="scientific">Rhodopirellula baltica WH47</name>
    <dbReference type="NCBI Taxonomy" id="991778"/>
    <lineage>
        <taxon>Bacteria</taxon>
        <taxon>Pseudomonadati</taxon>
        <taxon>Planctomycetota</taxon>
        <taxon>Planctomycetia</taxon>
        <taxon>Pirellulales</taxon>
        <taxon>Pirellulaceae</taxon>
        <taxon>Rhodopirellula</taxon>
    </lineage>
</organism>
<sequence>MRFYPIIPADLLSFADATIGSHPWLEHPKRTNGRRNNVA</sequence>
<dbReference type="Proteomes" id="UP000006222">
    <property type="component" value="Unassembled WGS sequence"/>
</dbReference>
<dbReference type="AlphaFoldDB" id="F2AYA3"/>
<evidence type="ECO:0000313" key="2">
    <source>
        <dbReference type="Proteomes" id="UP000006222"/>
    </source>
</evidence>
<protein>
    <submittedName>
        <fullName evidence="1">Uncharacterized protein</fullName>
    </submittedName>
</protein>
<accession>F2AYA3</accession>
<reference evidence="1 2" key="1">
    <citation type="journal article" date="2013" name="Mar. Genomics">
        <title>Expression of sulfatases in Rhodopirellula baltica and the diversity of sulfatases in the genus Rhodopirellula.</title>
        <authorList>
            <person name="Wegner C.E."/>
            <person name="Richter-Heitmann T."/>
            <person name="Klindworth A."/>
            <person name="Klockow C."/>
            <person name="Richter M."/>
            <person name="Achstetter T."/>
            <person name="Glockner F.O."/>
            <person name="Harder J."/>
        </authorList>
    </citation>
    <scope>NUCLEOTIDE SEQUENCE [LARGE SCALE GENOMIC DNA]</scope>
    <source>
        <strain evidence="1 2">WH47</strain>
    </source>
</reference>
<evidence type="ECO:0000313" key="1">
    <source>
        <dbReference type="EMBL" id="EGF25346.1"/>
    </source>
</evidence>
<proteinExistence type="predicted"/>
<name>F2AYA3_RHOBT</name>